<dbReference type="InterPro" id="IPR051923">
    <property type="entry name" value="Glycosyl_Hydrolase_39"/>
</dbReference>
<dbReference type="InterPro" id="IPR017853">
    <property type="entry name" value="GH"/>
</dbReference>
<comment type="similarity">
    <text evidence="1">Belongs to the glycosyl hydrolase 39 family.</text>
</comment>
<dbReference type="SUPFAM" id="SSF51445">
    <property type="entry name" value="(Trans)glycosidases"/>
    <property type="match status" value="1"/>
</dbReference>
<organism evidence="7 8">
    <name type="scientific">Thermopolyspora flexuosa</name>
    <dbReference type="NCBI Taxonomy" id="103836"/>
    <lineage>
        <taxon>Bacteria</taxon>
        <taxon>Bacillati</taxon>
        <taxon>Actinomycetota</taxon>
        <taxon>Actinomycetes</taxon>
        <taxon>Streptosporangiales</taxon>
        <taxon>Streptosporangiaceae</taxon>
        <taxon>Thermopolyspora</taxon>
    </lineage>
</organism>
<evidence type="ECO:0000256" key="1">
    <source>
        <dbReference type="ARBA" id="ARBA00008875"/>
    </source>
</evidence>
<dbReference type="AlphaFoldDB" id="A0A543IUR3"/>
<reference evidence="7 8" key="1">
    <citation type="submission" date="2019-06" db="EMBL/GenBank/DDBJ databases">
        <title>Sequencing the genomes of 1000 actinobacteria strains.</title>
        <authorList>
            <person name="Klenk H.-P."/>
        </authorList>
    </citation>
    <scope>NUCLEOTIDE SEQUENCE [LARGE SCALE GENOMIC DNA]</scope>
    <source>
        <strain evidence="7 8">DSM 43186</strain>
    </source>
</reference>
<evidence type="ECO:0000256" key="2">
    <source>
        <dbReference type="ARBA" id="ARBA00022801"/>
    </source>
</evidence>
<dbReference type="Proteomes" id="UP000319213">
    <property type="component" value="Unassembled WGS sequence"/>
</dbReference>
<keyword evidence="5" id="KW-0812">Transmembrane</keyword>
<feature type="region of interest" description="Disordered" evidence="4">
    <location>
        <begin position="458"/>
        <end position="480"/>
    </location>
</feature>
<comment type="caution">
    <text evidence="7">The sequence shown here is derived from an EMBL/GenBank/DDBJ whole genome shotgun (WGS) entry which is preliminary data.</text>
</comment>
<evidence type="ECO:0000256" key="5">
    <source>
        <dbReference type="SAM" id="Phobius"/>
    </source>
</evidence>
<keyword evidence="2 7" id="KW-0378">Hydrolase</keyword>
<evidence type="ECO:0000256" key="3">
    <source>
        <dbReference type="ARBA" id="ARBA00023295"/>
    </source>
</evidence>
<feature type="domain" description="Glycosyl hydrolases family 39 N-terminal catalytic" evidence="6">
    <location>
        <begin position="123"/>
        <end position="353"/>
    </location>
</feature>
<accession>A0A543IUR3</accession>
<feature type="region of interest" description="Disordered" evidence="4">
    <location>
        <begin position="49"/>
        <end position="68"/>
    </location>
</feature>
<proteinExistence type="inferred from homology"/>
<evidence type="ECO:0000256" key="4">
    <source>
        <dbReference type="SAM" id="MobiDB-lite"/>
    </source>
</evidence>
<dbReference type="GO" id="GO:0004553">
    <property type="term" value="F:hydrolase activity, hydrolyzing O-glycosyl compounds"/>
    <property type="evidence" value="ECO:0007669"/>
    <property type="project" value="TreeGrafter"/>
</dbReference>
<evidence type="ECO:0000259" key="6">
    <source>
        <dbReference type="Pfam" id="PF01229"/>
    </source>
</evidence>
<keyword evidence="5" id="KW-0472">Membrane</keyword>
<dbReference type="InterPro" id="IPR049166">
    <property type="entry name" value="GH39_cat"/>
</dbReference>
<sequence length="480" mass="53238">MLVNGGRHARRRILARGPLAVIAGIIAFALVAVILTLAAKRGRLDGVEATIPPTPQPAPTLAAPPTLSDWPRWGVTHTQFSVDNEDASAAEPAGHLLARQPMIQNQHIMGWGAGNPEPAPGRYDFRDLDRRVKLMADTQALPVLTLCCAPDWMKGGAEGRTNWNRIETAPLREHFDDFANLAATIAKRYPHVKHFLVWNEFKGFWNNSRNAWDAEAYTDLYNRVYDALKKVNPEIQVGGPYVPIDSHAEPRNPSELKGPWGVVDQRSLDAITYWLRHKKGADFVVIDGSSVTNDRGVVPDEFTALGKFGAVTQWLRRQAGDLPVWWAEWYVAPDNADWDERRRTAVQAAAMMEFVGSGAQTLLYWNPQRRAGDDCPGCLWEPGTGQEMPMAGLLSGFTRWFHAGAPIRQVPVSDQRVRVLATDNQMVMVNTTDAPLTVNVDGLEFDLDAYEVRWSRRGADQDGGRTEAGAPPVTARSRGR</sequence>
<keyword evidence="8" id="KW-1185">Reference proteome</keyword>
<dbReference type="PANTHER" id="PTHR12631">
    <property type="entry name" value="ALPHA-L-IDURONIDASE"/>
    <property type="match status" value="1"/>
</dbReference>
<dbReference type="PANTHER" id="PTHR12631:SF10">
    <property type="entry name" value="BETA-XYLOSIDASE-LIKE PROTEIN-RELATED"/>
    <property type="match status" value="1"/>
</dbReference>
<evidence type="ECO:0000313" key="7">
    <source>
        <dbReference type="EMBL" id="TQM74311.1"/>
    </source>
</evidence>
<name>A0A543IUR3_9ACTN</name>
<gene>
    <name evidence="7" type="ORF">FHX40_0981</name>
</gene>
<evidence type="ECO:0000313" key="8">
    <source>
        <dbReference type="Proteomes" id="UP000319213"/>
    </source>
</evidence>
<dbReference type="Gene3D" id="3.20.20.80">
    <property type="entry name" value="Glycosidases"/>
    <property type="match status" value="1"/>
</dbReference>
<dbReference type="RefSeq" id="WP_170198715.1">
    <property type="nucleotide sequence ID" value="NZ_BMPV01000006.1"/>
</dbReference>
<protein>
    <submittedName>
        <fullName evidence="7">Glycosyl hydrolase family 39</fullName>
    </submittedName>
</protein>
<keyword evidence="3" id="KW-0326">Glycosidase</keyword>
<keyword evidence="5" id="KW-1133">Transmembrane helix</keyword>
<dbReference type="Pfam" id="PF01229">
    <property type="entry name" value="Glyco_hydro_39"/>
    <property type="match status" value="1"/>
</dbReference>
<dbReference type="EMBL" id="VFPQ01000001">
    <property type="protein sequence ID" value="TQM74311.1"/>
    <property type="molecule type" value="Genomic_DNA"/>
</dbReference>
<feature type="transmembrane region" description="Helical" evidence="5">
    <location>
        <begin position="20"/>
        <end position="39"/>
    </location>
</feature>